<comment type="pathway">
    <text evidence="4">Amino-acid biosynthesis; L-methionine biosynthesis via salvage pathway; S-methyl-5-thio-alpha-D-ribose 1-phosphate from S-methyl-5'-thioadenosine (phosphorylase route): step 1/1.</text>
</comment>
<dbReference type="GO" id="GO:0019509">
    <property type="term" value="P:L-methionine salvage from methylthioadenosine"/>
    <property type="evidence" value="ECO:0007669"/>
    <property type="project" value="UniProtKB-UniRule"/>
</dbReference>
<dbReference type="Gene3D" id="3.40.50.1580">
    <property type="entry name" value="Nucleoside phosphorylase domain"/>
    <property type="match status" value="1"/>
</dbReference>
<dbReference type="NCBIfam" id="TIGR01694">
    <property type="entry name" value="MTAP"/>
    <property type="match status" value="1"/>
</dbReference>
<evidence type="ECO:0000256" key="4">
    <source>
        <dbReference type="HAMAP-Rule" id="MF_01963"/>
    </source>
</evidence>
<dbReference type="GO" id="GO:0006166">
    <property type="term" value="P:purine ribonucleoside salvage"/>
    <property type="evidence" value="ECO:0007669"/>
    <property type="project" value="UniProtKB-KW"/>
</dbReference>
<evidence type="ECO:0000256" key="3">
    <source>
        <dbReference type="ARBA" id="ARBA00022726"/>
    </source>
</evidence>
<dbReference type="InterPro" id="IPR000845">
    <property type="entry name" value="Nucleoside_phosphorylase_d"/>
</dbReference>
<dbReference type="PANTHER" id="PTHR42679">
    <property type="entry name" value="S-METHYL-5'-THIOADENOSINE PHOSPHORYLASE"/>
    <property type="match status" value="1"/>
</dbReference>
<dbReference type="InterPro" id="IPR010044">
    <property type="entry name" value="MTAP"/>
</dbReference>
<keyword evidence="1 4" id="KW-0328">Glycosyltransferase</keyword>
<evidence type="ECO:0000256" key="1">
    <source>
        <dbReference type="ARBA" id="ARBA00022676"/>
    </source>
</evidence>
<feature type="binding site" evidence="4">
    <location>
        <position position="190"/>
    </location>
    <ligand>
        <name>phosphate</name>
        <dbReference type="ChEBI" id="CHEBI:43474"/>
    </ligand>
</feature>
<proteinExistence type="inferred from homology"/>
<name>A0A1G9FQS4_ACTMZ</name>
<feature type="binding site" evidence="4">
    <location>
        <begin position="89"/>
        <end position="90"/>
    </location>
    <ligand>
        <name>phosphate</name>
        <dbReference type="ChEBI" id="CHEBI:43474"/>
    </ligand>
</feature>
<comment type="function">
    <text evidence="4">Catalyzes the reversible phosphorylation of S-methyl-5'-thioadenosine (MTA) to adenine and 5-methylthioribose-1-phosphate. Involved in the breakdown of MTA, a major by-product of polyamine biosynthesis. Responsible for the first step in the methionine salvage pathway after MTA has been generated from S-adenosylmethionine. Has broad substrate specificity with 6-aminopurine nucleosides as preferred substrates.</text>
</comment>
<feature type="binding site" evidence="4">
    <location>
        <position position="189"/>
    </location>
    <ligand>
        <name>substrate</name>
    </ligand>
</feature>
<dbReference type="EC" id="2.4.2.28" evidence="4"/>
<dbReference type="GO" id="GO:0017061">
    <property type="term" value="F:S-methyl-5-thioadenosine phosphorylase activity"/>
    <property type="evidence" value="ECO:0007669"/>
    <property type="project" value="UniProtKB-UniRule"/>
</dbReference>
<dbReference type="PROSITE" id="PS01240">
    <property type="entry name" value="PNP_MTAP_2"/>
    <property type="match status" value="1"/>
</dbReference>
<evidence type="ECO:0000259" key="5">
    <source>
        <dbReference type="Pfam" id="PF01048"/>
    </source>
</evidence>
<dbReference type="NCBIfam" id="NF006599">
    <property type="entry name" value="PRK09136.1"/>
    <property type="match status" value="1"/>
</dbReference>
<dbReference type="FunFam" id="3.40.50.1580:FF:000012">
    <property type="entry name" value="Probable 6-oxopurine nucleoside phosphorylase"/>
    <property type="match status" value="1"/>
</dbReference>
<reference evidence="7" key="1">
    <citation type="submission" date="2016-10" db="EMBL/GenBank/DDBJ databases">
        <authorList>
            <person name="Varghese N."/>
            <person name="Submissions S."/>
        </authorList>
    </citation>
    <scope>NUCLEOTIDE SEQUENCE [LARGE SCALE GENOMIC DNA]</scope>
    <source>
        <strain evidence="7">DSM 45460</strain>
    </source>
</reference>
<protein>
    <recommendedName>
        <fullName evidence="4">S-methyl-5'-thioadenosine phosphorylase</fullName>
        <ecNumber evidence="4">2.4.2.28</ecNumber>
    </recommendedName>
    <alternativeName>
        <fullName evidence="4">5'-methylthioadenosine phosphorylase</fullName>
        <shortName evidence="4">MTA phosphorylase</shortName>
        <shortName evidence="4">MTAP</shortName>
    </alternativeName>
</protein>
<comment type="catalytic activity">
    <reaction evidence="4">
        <text>S-methyl-5'-thioadenosine + phosphate = 5-(methylsulfanyl)-alpha-D-ribose 1-phosphate + adenine</text>
        <dbReference type="Rhea" id="RHEA:11852"/>
        <dbReference type="ChEBI" id="CHEBI:16708"/>
        <dbReference type="ChEBI" id="CHEBI:17509"/>
        <dbReference type="ChEBI" id="CHEBI:43474"/>
        <dbReference type="ChEBI" id="CHEBI:58533"/>
        <dbReference type="EC" id="2.4.2.28"/>
    </reaction>
</comment>
<dbReference type="InterPro" id="IPR035994">
    <property type="entry name" value="Nucleoside_phosphorylase_sf"/>
</dbReference>
<feature type="binding site" evidence="4">
    <location>
        <position position="14"/>
    </location>
    <ligand>
        <name>phosphate</name>
        <dbReference type="ChEBI" id="CHEBI:43474"/>
    </ligand>
</feature>
<dbReference type="CDD" id="cd09010">
    <property type="entry name" value="MTAP_SsMTAPII_like_MTIP"/>
    <property type="match status" value="1"/>
</dbReference>
<feature type="binding site" evidence="4">
    <location>
        <begin position="213"/>
        <end position="215"/>
    </location>
    <ligand>
        <name>substrate</name>
    </ligand>
</feature>
<evidence type="ECO:0000256" key="2">
    <source>
        <dbReference type="ARBA" id="ARBA00022679"/>
    </source>
</evidence>
<dbReference type="SUPFAM" id="SSF53167">
    <property type="entry name" value="Purine and uridine phosphorylases"/>
    <property type="match status" value="1"/>
</dbReference>
<evidence type="ECO:0000313" key="7">
    <source>
        <dbReference type="Proteomes" id="UP000199213"/>
    </source>
</evidence>
<dbReference type="EMBL" id="FNFM01000017">
    <property type="protein sequence ID" value="SDK90758.1"/>
    <property type="molecule type" value="Genomic_DNA"/>
</dbReference>
<comment type="subunit">
    <text evidence="4">Homohexamer. Dimer of a homotrimer.</text>
</comment>
<dbReference type="Proteomes" id="UP000199213">
    <property type="component" value="Unassembled WGS sequence"/>
</dbReference>
<organism evidence="6 7">
    <name type="scientific">Actinopolyspora mzabensis</name>
    <dbReference type="NCBI Taxonomy" id="995066"/>
    <lineage>
        <taxon>Bacteria</taxon>
        <taxon>Bacillati</taxon>
        <taxon>Actinomycetota</taxon>
        <taxon>Actinomycetes</taxon>
        <taxon>Actinopolysporales</taxon>
        <taxon>Actinopolysporaceae</taxon>
        <taxon>Actinopolyspora</taxon>
    </lineage>
</organism>
<feature type="site" description="Important for substrate specificity" evidence="4">
    <location>
        <position position="171"/>
    </location>
</feature>
<keyword evidence="7" id="KW-1185">Reference proteome</keyword>
<feature type="site" description="Important for substrate specificity" evidence="4">
    <location>
        <position position="226"/>
    </location>
</feature>
<keyword evidence="3 4" id="KW-0660">Purine salvage</keyword>
<keyword evidence="2 4" id="KW-0808">Transferase</keyword>
<dbReference type="AlphaFoldDB" id="A0A1G9FQS4"/>
<dbReference type="GO" id="GO:0005829">
    <property type="term" value="C:cytosol"/>
    <property type="evidence" value="ECO:0007669"/>
    <property type="project" value="TreeGrafter"/>
</dbReference>
<dbReference type="HAMAP" id="MF_01963">
    <property type="entry name" value="MTAP"/>
    <property type="match status" value="1"/>
</dbReference>
<comment type="similarity">
    <text evidence="4">Belongs to the PNP/MTAP phosphorylase family. MTAP subfamily.</text>
</comment>
<dbReference type="UniPathway" id="UPA00904">
    <property type="reaction ID" value="UER00873"/>
</dbReference>
<sequence>MTHGKPDIAIIGGSGLYRLDEFSVEEHRVVSTPYGDPSEKIIIGKLSDIRVAFLPRHGAAHQLSPTAIPQRANIYALKEIGVRRVVAISAVGSLRSDYEPGHLVVPDQLVDRTSGLRRSSFFDNTPVAHAAFADPYCPDLRSAILSAGRRTGETVMHDGGTYCCIEGPQFSTRAESELYRSWGLDVIGMTASPEAKLAREAELCYAGLSLVTDYDCWHDTHDSVEAHTVASVMARNVIATQRLLLTLVPGLTADTECSCSSAMEYAVLTDTDAVSTEPGTYPWQLARKYRSDLA</sequence>
<evidence type="ECO:0000313" key="6">
    <source>
        <dbReference type="EMBL" id="SDK90758.1"/>
    </source>
</evidence>
<dbReference type="RefSeq" id="WP_092632779.1">
    <property type="nucleotide sequence ID" value="NZ_FNFM01000017.1"/>
</dbReference>
<accession>A0A1G9FQS4</accession>
<feature type="domain" description="Nucleoside phosphorylase" evidence="5">
    <location>
        <begin position="7"/>
        <end position="248"/>
    </location>
</feature>
<dbReference type="Pfam" id="PF01048">
    <property type="entry name" value="PNP_UDP_1"/>
    <property type="match status" value="1"/>
</dbReference>
<feature type="binding site" evidence="4">
    <location>
        <begin position="56"/>
        <end position="57"/>
    </location>
    <ligand>
        <name>phosphate</name>
        <dbReference type="ChEBI" id="CHEBI:43474"/>
    </ligand>
</feature>
<dbReference type="PANTHER" id="PTHR42679:SF2">
    <property type="entry name" value="S-METHYL-5'-THIOADENOSINE PHOSPHORYLASE"/>
    <property type="match status" value="1"/>
</dbReference>
<dbReference type="InterPro" id="IPR018099">
    <property type="entry name" value="Purine_phosphorylase-2_CS"/>
</dbReference>
<dbReference type="OrthoDB" id="1523230at2"/>
<gene>
    <name evidence="4" type="primary">mtnP</name>
    <name evidence="6" type="ORF">SAMN04487820_1172</name>
</gene>